<dbReference type="SUPFAM" id="SSF47459">
    <property type="entry name" value="HLH, helix-loop-helix DNA-binding domain"/>
    <property type="match status" value="1"/>
</dbReference>
<dbReference type="FunCoup" id="A0A1Y1XXS7">
    <property type="interactions" value="2"/>
</dbReference>
<dbReference type="PROSITE" id="PS50888">
    <property type="entry name" value="BHLH"/>
    <property type="match status" value="1"/>
</dbReference>
<dbReference type="Pfam" id="PF00010">
    <property type="entry name" value="HLH"/>
    <property type="match status" value="1"/>
</dbReference>
<evidence type="ECO:0000256" key="4">
    <source>
        <dbReference type="ARBA" id="ARBA00023163"/>
    </source>
</evidence>
<evidence type="ECO:0000256" key="7">
    <source>
        <dbReference type="SAM" id="MobiDB-lite"/>
    </source>
</evidence>
<dbReference type="GO" id="GO:0000978">
    <property type="term" value="F:RNA polymerase II cis-regulatory region sequence-specific DNA binding"/>
    <property type="evidence" value="ECO:0007669"/>
    <property type="project" value="TreeGrafter"/>
</dbReference>
<evidence type="ECO:0000256" key="1">
    <source>
        <dbReference type="ARBA" id="ARBA00004123"/>
    </source>
</evidence>
<evidence type="ECO:0000313" key="10">
    <source>
        <dbReference type="Proteomes" id="UP000193498"/>
    </source>
</evidence>
<feature type="compositionally biased region" description="Basic and acidic residues" evidence="7">
    <location>
        <begin position="278"/>
        <end position="313"/>
    </location>
</feature>
<keyword evidence="2" id="KW-0805">Transcription regulation</keyword>
<dbReference type="InParanoid" id="A0A1Y1XXS7"/>
<dbReference type="GO" id="GO:0046983">
    <property type="term" value="F:protein dimerization activity"/>
    <property type="evidence" value="ECO:0007669"/>
    <property type="project" value="InterPro"/>
</dbReference>
<evidence type="ECO:0000313" key="9">
    <source>
        <dbReference type="EMBL" id="ORX90560.1"/>
    </source>
</evidence>
<name>A0A1Y1XXS7_9FUNG</name>
<keyword evidence="3" id="KW-0238">DNA-binding</keyword>
<keyword evidence="10" id="KW-1185">Reference proteome</keyword>
<dbReference type="OrthoDB" id="5778525at2759"/>
<feature type="region of interest" description="Disordered" evidence="7">
    <location>
        <begin position="1"/>
        <end position="23"/>
    </location>
</feature>
<dbReference type="GO" id="GO:0005634">
    <property type="term" value="C:nucleus"/>
    <property type="evidence" value="ECO:0007669"/>
    <property type="project" value="UniProtKB-SubCell"/>
</dbReference>
<reference evidence="9 10" key="1">
    <citation type="submission" date="2016-07" db="EMBL/GenBank/DDBJ databases">
        <title>Pervasive Adenine N6-methylation of Active Genes in Fungi.</title>
        <authorList>
            <consortium name="DOE Joint Genome Institute"/>
            <person name="Mondo S.J."/>
            <person name="Dannebaum R.O."/>
            <person name="Kuo R.C."/>
            <person name="Labutti K."/>
            <person name="Haridas S."/>
            <person name="Kuo A."/>
            <person name="Salamov A."/>
            <person name="Ahrendt S.R."/>
            <person name="Lipzen A."/>
            <person name="Sullivan W."/>
            <person name="Andreopoulos W.B."/>
            <person name="Clum A."/>
            <person name="Lindquist E."/>
            <person name="Daum C."/>
            <person name="Ramamoorthy G.K."/>
            <person name="Gryganskyi A."/>
            <person name="Culley D."/>
            <person name="Magnuson J.K."/>
            <person name="James T.Y."/>
            <person name="O'Malley M.A."/>
            <person name="Stajich J.E."/>
            <person name="Spatafora J.W."/>
            <person name="Visel A."/>
            <person name="Grigoriev I.V."/>
        </authorList>
    </citation>
    <scope>NUCLEOTIDE SEQUENCE [LARGE SCALE GENOMIC DNA]</scope>
    <source>
        <strain evidence="9 10">CBS 931.73</strain>
    </source>
</reference>
<proteinExistence type="predicted"/>
<protein>
    <recommendedName>
        <fullName evidence="8">BHLH domain-containing protein</fullName>
    </recommendedName>
</protein>
<keyword evidence="5" id="KW-0539">Nucleus</keyword>
<dbReference type="InterPro" id="IPR052207">
    <property type="entry name" value="Max-like/E-box_TFs"/>
</dbReference>
<evidence type="ECO:0000256" key="3">
    <source>
        <dbReference type="ARBA" id="ARBA00023125"/>
    </source>
</evidence>
<evidence type="ECO:0000256" key="6">
    <source>
        <dbReference type="SAM" id="Coils"/>
    </source>
</evidence>
<accession>A0A1Y1XXS7</accession>
<keyword evidence="6" id="KW-0175">Coiled coil</keyword>
<feature type="compositionally biased region" description="Basic and acidic residues" evidence="7">
    <location>
        <begin position="224"/>
        <end position="250"/>
    </location>
</feature>
<sequence length="484" mass="53341">MNHGVLAPPSISPPPIPSHPLATLPDPSISVHLAQELRELGHQLGLTEEDLATLPSSPSLRSATNPNTKLFDETEQRFFDNFLDNIFFEENLFTENPLPPTLDNAHYFTPGPSTSHPHTFPMEKSQHKSAVHSSLYDMLHQHSREPSMHGTPTPAPTTPSSLFMNHHSGMPSPVDSHTLQALTPTNIHSPPPKPIKRSSSIALPLHINTDIANQISPIIPAKRKGSDIKPRKYSMKKEHETSKPIREAGPESRSSMNNDSNQETGQNSQSPTPSAMDQLKEDTPKSDRSRKGNKELLTEEEKRANHIASEQKRRNMIRSGFRDLTEIVPSLRDMNNSKSTILFKAVDFIKRLERKNQRLKNKANTLQRRLEGTQNGGMYTLHNGHQPHQHQPPPPRPVAGEANPVPGAHGYMYGFNFGTNPAYDGGNGRYFGGGIPEDSVHQYPARPIVPSLNAASSCRVNVPAGAAPQESTADGSRRPAASRS</sequence>
<comment type="subcellular location">
    <subcellularLocation>
        <location evidence="1">Nucleus</location>
    </subcellularLocation>
</comment>
<dbReference type="InterPro" id="IPR036638">
    <property type="entry name" value="HLH_DNA-bd_sf"/>
</dbReference>
<organism evidence="9 10">
    <name type="scientific">Basidiobolus meristosporus CBS 931.73</name>
    <dbReference type="NCBI Taxonomy" id="1314790"/>
    <lineage>
        <taxon>Eukaryota</taxon>
        <taxon>Fungi</taxon>
        <taxon>Fungi incertae sedis</taxon>
        <taxon>Zoopagomycota</taxon>
        <taxon>Entomophthoromycotina</taxon>
        <taxon>Basidiobolomycetes</taxon>
        <taxon>Basidiobolales</taxon>
        <taxon>Basidiobolaceae</taxon>
        <taxon>Basidiobolus</taxon>
    </lineage>
</organism>
<comment type="caution">
    <text evidence="9">The sequence shown here is derived from an EMBL/GenBank/DDBJ whole genome shotgun (WGS) entry which is preliminary data.</text>
</comment>
<feature type="region of interest" description="Disordered" evidence="7">
    <location>
        <begin position="463"/>
        <end position="484"/>
    </location>
</feature>
<gene>
    <name evidence="9" type="ORF">K493DRAFT_339920</name>
</gene>
<feature type="domain" description="BHLH" evidence="8">
    <location>
        <begin position="301"/>
        <end position="352"/>
    </location>
</feature>
<evidence type="ECO:0000256" key="5">
    <source>
        <dbReference type="ARBA" id="ARBA00023242"/>
    </source>
</evidence>
<evidence type="ECO:0000259" key="8">
    <source>
        <dbReference type="PROSITE" id="PS50888"/>
    </source>
</evidence>
<dbReference type="InterPro" id="IPR011598">
    <property type="entry name" value="bHLH_dom"/>
</dbReference>
<evidence type="ECO:0000256" key="2">
    <source>
        <dbReference type="ARBA" id="ARBA00023015"/>
    </source>
</evidence>
<feature type="region of interest" description="Disordered" evidence="7">
    <location>
        <begin position="216"/>
        <end position="314"/>
    </location>
</feature>
<dbReference type="GO" id="GO:0000981">
    <property type="term" value="F:DNA-binding transcription factor activity, RNA polymerase II-specific"/>
    <property type="evidence" value="ECO:0007669"/>
    <property type="project" value="TreeGrafter"/>
</dbReference>
<feature type="coiled-coil region" evidence="6">
    <location>
        <begin position="349"/>
        <end position="376"/>
    </location>
</feature>
<feature type="compositionally biased region" description="Polar residues" evidence="7">
    <location>
        <begin position="252"/>
        <end position="275"/>
    </location>
</feature>
<dbReference type="PANTHER" id="PTHR15741:SF27">
    <property type="entry name" value="TRANSCRIPTION FACTOR AP-4"/>
    <property type="match status" value="1"/>
</dbReference>
<dbReference type="AlphaFoldDB" id="A0A1Y1XXS7"/>
<dbReference type="PANTHER" id="PTHR15741">
    <property type="entry name" value="BASIC HELIX-LOOP-HELIX ZIP TRANSCRIPTION FACTOR"/>
    <property type="match status" value="1"/>
</dbReference>
<dbReference type="EMBL" id="MCFE01000374">
    <property type="protein sequence ID" value="ORX90560.1"/>
    <property type="molecule type" value="Genomic_DNA"/>
</dbReference>
<dbReference type="SMART" id="SM00353">
    <property type="entry name" value="HLH"/>
    <property type="match status" value="1"/>
</dbReference>
<dbReference type="Proteomes" id="UP000193498">
    <property type="component" value="Unassembled WGS sequence"/>
</dbReference>
<dbReference type="Gene3D" id="4.10.280.10">
    <property type="entry name" value="Helix-loop-helix DNA-binding domain"/>
    <property type="match status" value="1"/>
</dbReference>
<dbReference type="STRING" id="1314790.A0A1Y1XXS7"/>
<keyword evidence="4" id="KW-0804">Transcription</keyword>